<evidence type="ECO:0000259" key="1">
    <source>
        <dbReference type="PROSITE" id="PS51322"/>
    </source>
</evidence>
<dbReference type="GO" id="GO:0008333">
    <property type="term" value="P:endosome to lysosome transport"/>
    <property type="evidence" value="ECO:0007669"/>
    <property type="project" value="TreeGrafter"/>
</dbReference>
<comment type="caution">
    <text evidence="2">The sequence shown here is derived from an EMBL/GenBank/DDBJ whole genome shotgun (WGS) entry which is preliminary data.</text>
</comment>
<dbReference type="EMBL" id="JAODUO010001691">
    <property type="protein sequence ID" value="KAK2159767.1"/>
    <property type="molecule type" value="Genomic_DNA"/>
</dbReference>
<dbReference type="PANTHER" id="PTHR23306">
    <property type="entry name" value="TUMOR SUSCEPTIBILITY GENE 101 PROTEIN-RELATED"/>
    <property type="match status" value="1"/>
</dbReference>
<dbReference type="CDD" id="cd11685">
    <property type="entry name" value="UEV_TSG101-like"/>
    <property type="match status" value="1"/>
</dbReference>
<dbReference type="PROSITE" id="PS51322">
    <property type="entry name" value="UEV"/>
    <property type="match status" value="1"/>
</dbReference>
<dbReference type="PANTHER" id="PTHR23306:SF3">
    <property type="entry name" value="TUMOR SUPPRESSOR PROTEIN 101"/>
    <property type="match status" value="1"/>
</dbReference>
<dbReference type="Gene3D" id="3.10.110.10">
    <property type="entry name" value="Ubiquitin Conjugating Enzyme"/>
    <property type="match status" value="1"/>
</dbReference>
<dbReference type="GO" id="GO:0043130">
    <property type="term" value="F:ubiquitin binding"/>
    <property type="evidence" value="ECO:0007669"/>
    <property type="project" value="TreeGrafter"/>
</dbReference>
<protein>
    <recommendedName>
        <fullName evidence="1">UEV domain-containing protein</fullName>
    </recommendedName>
</protein>
<name>A0AAD9JV81_RIDPI</name>
<evidence type="ECO:0000313" key="3">
    <source>
        <dbReference type="Proteomes" id="UP001209878"/>
    </source>
</evidence>
<feature type="domain" description="UEV" evidence="1">
    <location>
        <begin position="1"/>
        <end position="148"/>
    </location>
</feature>
<proteinExistence type="predicted"/>
<dbReference type="Proteomes" id="UP001209878">
    <property type="component" value="Unassembled WGS sequence"/>
</dbReference>
<feature type="non-terminal residue" evidence="2">
    <location>
        <position position="171"/>
    </location>
</feature>
<dbReference type="SUPFAM" id="SSF54495">
    <property type="entry name" value="UBC-like"/>
    <property type="match status" value="1"/>
</dbReference>
<reference evidence="2" key="1">
    <citation type="journal article" date="2023" name="Mol. Biol. Evol.">
        <title>Third-Generation Sequencing Reveals the Adaptive Role of the Epigenome in Three Deep-Sea Polychaetes.</title>
        <authorList>
            <person name="Perez M."/>
            <person name="Aroh O."/>
            <person name="Sun Y."/>
            <person name="Lan Y."/>
            <person name="Juniper S.K."/>
            <person name="Young C.R."/>
            <person name="Angers B."/>
            <person name="Qian P.Y."/>
        </authorList>
    </citation>
    <scope>NUCLEOTIDE SEQUENCE</scope>
    <source>
        <strain evidence="2">R07B-5</strain>
    </source>
</reference>
<accession>A0AAD9JV81</accession>
<sequence length="171" mass="19796">AYLFQYQHPDIAKRDILNVFNSYKDLRPVLDSFVFNDGTRKELLCLDGTVPVPYKRNIYNIPICLWLMDTHPFNPPMVFVMPTSTMMLKTGRHIDGTGRVYLPYLHEWKPPQADLLGLFQAHCVWRGSPSLLEGCCSRQTCLPSHNARWEHAQFTTRRPKSIDTRNGATMQ</sequence>
<dbReference type="AlphaFoldDB" id="A0AAD9JV81"/>
<dbReference type="GO" id="GO:0000813">
    <property type="term" value="C:ESCRT I complex"/>
    <property type="evidence" value="ECO:0007669"/>
    <property type="project" value="TreeGrafter"/>
</dbReference>
<evidence type="ECO:0000313" key="2">
    <source>
        <dbReference type="EMBL" id="KAK2159767.1"/>
    </source>
</evidence>
<organism evidence="2 3">
    <name type="scientific">Ridgeia piscesae</name>
    <name type="common">Tubeworm</name>
    <dbReference type="NCBI Taxonomy" id="27915"/>
    <lineage>
        <taxon>Eukaryota</taxon>
        <taxon>Metazoa</taxon>
        <taxon>Spiralia</taxon>
        <taxon>Lophotrochozoa</taxon>
        <taxon>Annelida</taxon>
        <taxon>Polychaeta</taxon>
        <taxon>Sedentaria</taxon>
        <taxon>Canalipalpata</taxon>
        <taxon>Sabellida</taxon>
        <taxon>Siboglinidae</taxon>
        <taxon>Ridgeia</taxon>
    </lineage>
</organism>
<dbReference type="GO" id="GO:0015031">
    <property type="term" value="P:protein transport"/>
    <property type="evidence" value="ECO:0007669"/>
    <property type="project" value="InterPro"/>
</dbReference>
<dbReference type="InterPro" id="IPR016135">
    <property type="entry name" value="UBQ-conjugating_enzyme/RWD"/>
</dbReference>
<gene>
    <name evidence="2" type="ORF">NP493_1691g00018</name>
</gene>
<keyword evidence="3" id="KW-1185">Reference proteome</keyword>
<dbReference type="InterPro" id="IPR052070">
    <property type="entry name" value="ESCRT-I_UEV_domain"/>
</dbReference>
<dbReference type="InterPro" id="IPR008883">
    <property type="entry name" value="UEV_N"/>
</dbReference>
<dbReference type="Pfam" id="PF05743">
    <property type="entry name" value="UEV"/>
    <property type="match status" value="1"/>
</dbReference>